<organism evidence="11 12">
    <name type="scientific">Geodia barretti</name>
    <name type="common">Barrett's horny sponge</name>
    <dbReference type="NCBI Taxonomy" id="519541"/>
    <lineage>
        <taxon>Eukaryota</taxon>
        <taxon>Metazoa</taxon>
        <taxon>Porifera</taxon>
        <taxon>Demospongiae</taxon>
        <taxon>Heteroscleromorpha</taxon>
        <taxon>Tetractinellida</taxon>
        <taxon>Astrophorina</taxon>
        <taxon>Geodiidae</taxon>
        <taxon>Geodia</taxon>
    </lineage>
</organism>
<evidence type="ECO:0000259" key="10">
    <source>
        <dbReference type="PROSITE" id="PS51856"/>
    </source>
</evidence>
<dbReference type="AlphaFoldDB" id="A0AA35WQ88"/>
<evidence type="ECO:0000256" key="4">
    <source>
        <dbReference type="ARBA" id="ARBA00022801"/>
    </source>
</evidence>
<evidence type="ECO:0000256" key="7">
    <source>
        <dbReference type="ARBA" id="ARBA00022884"/>
    </source>
</evidence>
<keyword evidence="12" id="KW-1185">Reference proteome</keyword>
<dbReference type="InterPro" id="IPR004665">
    <property type="entry name" value="Term_rho"/>
</dbReference>
<accession>A0AA35WQ88</accession>
<dbReference type="InterPro" id="IPR003593">
    <property type="entry name" value="AAA+_ATPase"/>
</dbReference>
<keyword evidence="7" id="KW-0694">RNA-binding</keyword>
<dbReference type="InterPro" id="IPR027417">
    <property type="entry name" value="P-loop_NTPase"/>
</dbReference>
<dbReference type="GO" id="GO:0004386">
    <property type="term" value="F:helicase activity"/>
    <property type="evidence" value="ECO:0007669"/>
    <property type="project" value="UniProtKB-KW"/>
</dbReference>
<dbReference type="GO" id="GO:0003723">
    <property type="term" value="F:RNA binding"/>
    <property type="evidence" value="ECO:0007669"/>
    <property type="project" value="UniProtKB-KW"/>
</dbReference>
<dbReference type="PROSITE" id="PS51856">
    <property type="entry name" value="RHO_RNA_BD"/>
    <property type="match status" value="1"/>
</dbReference>
<protein>
    <submittedName>
        <fullName evidence="11">Transcription termination factor Rho</fullName>
    </submittedName>
</protein>
<dbReference type="GO" id="GO:0005524">
    <property type="term" value="F:ATP binding"/>
    <property type="evidence" value="ECO:0007669"/>
    <property type="project" value="UniProtKB-KW"/>
</dbReference>
<dbReference type="Proteomes" id="UP001174909">
    <property type="component" value="Unassembled WGS sequence"/>
</dbReference>
<evidence type="ECO:0000313" key="12">
    <source>
        <dbReference type="Proteomes" id="UP001174909"/>
    </source>
</evidence>
<evidence type="ECO:0000256" key="3">
    <source>
        <dbReference type="ARBA" id="ARBA00022741"/>
    </source>
</evidence>
<comment type="caution">
    <text evidence="11">The sequence shown here is derived from an EMBL/GenBank/DDBJ whole genome shotgun (WGS) entry which is preliminary data.</text>
</comment>
<dbReference type="SUPFAM" id="SSF52540">
    <property type="entry name" value="P-loop containing nucleoside triphosphate hydrolases"/>
    <property type="match status" value="1"/>
</dbReference>
<keyword evidence="3" id="KW-0547">Nucleotide-binding</keyword>
<keyword evidence="2" id="KW-0806">Transcription termination</keyword>
<keyword evidence="6" id="KW-0067">ATP-binding</keyword>
<dbReference type="GO" id="GO:0008186">
    <property type="term" value="F:ATP-dependent activity, acting on RNA"/>
    <property type="evidence" value="ECO:0007669"/>
    <property type="project" value="InterPro"/>
</dbReference>
<dbReference type="Pfam" id="PF00006">
    <property type="entry name" value="ATP-synt_ab"/>
    <property type="match status" value="1"/>
</dbReference>
<evidence type="ECO:0000256" key="8">
    <source>
        <dbReference type="ARBA" id="ARBA00023015"/>
    </source>
</evidence>
<dbReference type="Gene3D" id="3.40.50.300">
    <property type="entry name" value="P-loop containing nucleotide triphosphate hydrolases"/>
    <property type="match status" value="1"/>
</dbReference>
<evidence type="ECO:0000256" key="6">
    <source>
        <dbReference type="ARBA" id="ARBA00022840"/>
    </source>
</evidence>
<proteinExistence type="inferred from homology"/>
<evidence type="ECO:0000256" key="2">
    <source>
        <dbReference type="ARBA" id="ARBA00022472"/>
    </source>
</evidence>
<dbReference type="NCBIfam" id="NF006886">
    <property type="entry name" value="PRK09376.1"/>
    <property type="match status" value="1"/>
</dbReference>
<dbReference type="PANTHER" id="PTHR46425:SF1">
    <property type="entry name" value="TRANSCRIPTION TERMINATION FACTOR RHO"/>
    <property type="match status" value="1"/>
</dbReference>
<keyword evidence="4" id="KW-0378">Hydrolase</keyword>
<dbReference type="PANTHER" id="PTHR46425">
    <property type="entry name" value="TRANSCRIPTION TERMINATION FACTOR RHO"/>
    <property type="match status" value="1"/>
</dbReference>
<dbReference type="InterPro" id="IPR011113">
    <property type="entry name" value="Rho_RNA-bd"/>
</dbReference>
<dbReference type="EMBL" id="CASHTH010001945">
    <property type="protein sequence ID" value="CAI8022317.1"/>
    <property type="molecule type" value="Genomic_DNA"/>
</dbReference>
<feature type="domain" description="Rho RNA-BD" evidence="10">
    <location>
        <begin position="1"/>
        <end position="28"/>
    </location>
</feature>
<comment type="similarity">
    <text evidence="1">Belongs to the ATPase alpha/beta chains family.</text>
</comment>
<dbReference type="GO" id="GO:0016787">
    <property type="term" value="F:hydrolase activity"/>
    <property type="evidence" value="ECO:0007669"/>
    <property type="project" value="UniProtKB-KW"/>
</dbReference>
<evidence type="ECO:0000256" key="5">
    <source>
        <dbReference type="ARBA" id="ARBA00022806"/>
    </source>
</evidence>
<dbReference type="GO" id="GO:0006353">
    <property type="term" value="P:DNA-templated transcription termination"/>
    <property type="evidence" value="ECO:0007669"/>
    <property type="project" value="UniProtKB-KW"/>
</dbReference>
<gene>
    <name evidence="11" type="ORF">GBAR_LOCUS13122</name>
</gene>
<evidence type="ECO:0000313" key="11">
    <source>
        <dbReference type="EMBL" id="CAI8022317.1"/>
    </source>
</evidence>
<dbReference type="CDD" id="cd01128">
    <property type="entry name" value="rho_factor_C"/>
    <property type="match status" value="1"/>
</dbReference>
<dbReference type="InterPro" id="IPR000194">
    <property type="entry name" value="ATPase_F1/V1/A1_a/bsu_nucl-bd"/>
</dbReference>
<dbReference type="InterPro" id="IPR041703">
    <property type="entry name" value="Rho_factor_ATP-bd"/>
</dbReference>
<keyword evidence="8" id="KW-0805">Transcription regulation</keyword>
<dbReference type="HAMAP" id="MF_01884">
    <property type="entry name" value="Rho"/>
    <property type="match status" value="1"/>
</dbReference>
<evidence type="ECO:0000256" key="9">
    <source>
        <dbReference type="ARBA" id="ARBA00023163"/>
    </source>
</evidence>
<keyword evidence="9" id="KW-0804">Transcription</keyword>
<sequence length="323" mass="35836">MLLGDVRRPRRGERYFGLRDLDMVNGEPAVENPDRPEFESLTPLHPDRIIRLENDSENLAARVVDLVAPIGAGQRGLIVAPPRAGKTVLLQSIAAGIQRNHPDIELMVLLVDERPEEVSDMVKNVQGEILSSTFDERGIRHIQVAEAALDRAKRRVELGKDVVILLDSLTRLARAYNHTKASAQGRLLSGGMDATAIQYPKKFFGAARNIEHGGSLTILATALVDTGSRMDDLVYEEFKGTGNMEIHLDQRLLEQRLFPAIDLHQSGTRREELLLSPGELQRMVVLRRVLASLDAVEAMALVIERMRQTASNADFLRAMTDSG</sequence>
<dbReference type="SMART" id="SM00382">
    <property type="entry name" value="AAA"/>
    <property type="match status" value="1"/>
</dbReference>
<reference evidence="11" key="1">
    <citation type="submission" date="2023-03" db="EMBL/GenBank/DDBJ databases">
        <authorList>
            <person name="Steffen K."/>
            <person name="Cardenas P."/>
        </authorList>
    </citation>
    <scope>NUCLEOTIDE SEQUENCE</scope>
</reference>
<keyword evidence="5" id="KW-0347">Helicase</keyword>
<evidence type="ECO:0000256" key="1">
    <source>
        <dbReference type="ARBA" id="ARBA00008936"/>
    </source>
</evidence>
<name>A0AA35WQ88_GEOBA</name>